<dbReference type="EMBL" id="CP027062">
    <property type="protein sequence ID" value="AVI51771.1"/>
    <property type="molecule type" value="Genomic_DNA"/>
</dbReference>
<name>A0A2S0HYL9_9FLAO</name>
<sequence length="147" mass="16795">MKTWYIILFCLPISLMSQNDFSTRYFTINSNSLPQLEELTIYSFKAETSFKKIGLNDFQMNVDNYRANVDMVSAIQNEQAYVPANVNVKEIQSEFFGFGARSSYLSDGKTRVTNSVYKEMRGLDLMDPCPPFGICARCAPYRVGRGF</sequence>
<protein>
    <submittedName>
        <fullName evidence="1">Uncharacterized protein</fullName>
    </submittedName>
</protein>
<dbReference type="OrthoDB" id="1443935at2"/>
<gene>
    <name evidence="1" type="ORF">C5O00_11575</name>
</gene>
<dbReference type="KEGG" id="aue:C5O00_11575"/>
<organism evidence="1 2">
    <name type="scientific">Pukyongia salina</name>
    <dbReference type="NCBI Taxonomy" id="2094025"/>
    <lineage>
        <taxon>Bacteria</taxon>
        <taxon>Pseudomonadati</taxon>
        <taxon>Bacteroidota</taxon>
        <taxon>Flavobacteriia</taxon>
        <taxon>Flavobacteriales</taxon>
        <taxon>Flavobacteriaceae</taxon>
        <taxon>Pukyongia</taxon>
    </lineage>
</organism>
<dbReference type="RefSeq" id="WP_105217011.1">
    <property type="nucleotide sequence ID" value="NZ_CP027062.1"/>
</dbReference>
<evidence type="ECO:0000313" key="2">
    <source>
        <dbReference type="Proteomes" id="UP000238442"/>
    </source>
</evidence>
<accession>A0A2S0HYL9</accession>
<proteinExistence type="predicted"/>
<reference evidence="1 2" key="1">
    <citation type="submission" date="2018-02" db="EMBL/GenBank/DDBJ databases">
        <title>Genomic analysis of the strain RR4-38 isolated from a seawater recirculating aquaculture system.</title>
        <authorList>
            <person name="Kim Y.-S."/>
            <person name="Jang Y.H."/>
            <person name="Kim K.-H."/>
        </authorList>
    </citation>
    <scope>NUCLEOTIDE SEQUENCE [LARGE SCALE GENOMIC DNA]</scope>
    <source>
        <strain evidence="1 2">RR4-38</strain>
    </source>
</reference>
<keyword evidence="2" id="KW-1185">Reference proteome</keyword>
<dbReference type="AlphaFoldDB" id="A0A2S0HYL9"/>
<evidence type="ECO:0000313" key="1">
    <source>
        <dbReference type="EMBL" id="AVI51771.1"/>
    </source>
</evidence>
<dbReference type="Proteomes" id="UP000238442">
    <property type="component" value="Chromosome"/>
</dbReference>